<reference evidence="3" key="1">
    <citation type="submission" date="2025-08" db="UniProtKB">
        <authorList>
            <consortium name="RefSeq"/>
        </authorList>
    </citation>
    <scope>IDENTIFICATION</scope>
</reference>
<feature type="compositionally biased region" description="Polar residues" evidence="1">
    <location>
        <begin position="42"/>
        <end position="52"/>
    </location>
</feature>
<name>A0AAJ7PAJ0_9ACAR</name>
<evidence type="ECO:0000313" key="2">
    <source>
        <dbReference type="Proteomes" id="UP000694867"/>
    </source>
</evidence>
<organism evidence="2 3">
    <name type="scientific">Galendromus occidentalis</name>
    <name type="common">western predatory mite</name>
    <dbReference type="NCBI Taxonomy" id="34638"/>
    <lineage>
        <taxon>Eukaryota</taxon>
        <taxon>Metazoa</taxon>
        <taxon>Ecdysozoa</taxon>
        <taxon>Arthropoda</taxon>
        <taxon>Chelicerata</taxon>
        <taxon>Arachnida</taxon>
        <taxon>Acari</taxon>
        <taxon>Parasitiformes</taxon>
        <taxon>Mesostigmata</taxon>
        <taxon>Gamasina</taxon>
        <taxon>Phytoseioidea</taxon>
        <taxon>Phytoseiidae</taxon>
        <taxon>Typhlodrominae</taxon>
        <taxon>Galendromus</taxon>
    </lineage>
</organism>
<gene>
    <name evidence="3" type="primary">LOC100903053</name>
</gene>
<dbReference type="RefSeq" id="XP_018496655.1">
    <property type="nucleotide sequence ID" value="XM_018641139.1"/>
</dbReference>
<dbReference type="Proteomes" id="UP000694867">
    <property type="component" value="Unplaced"/>
</dbReference>
<dbReference type="GeneID" id="100903053"/>
<proteinExistence type="predicted"/>
<sequence length="400" mass="45183">MSSTDESQCENGVNDSKGDSASKRIKIESHTRCSPRKEGRSVESTMQLTVRSVENREATPDDDTVVEPKTDARVQVKVVDDTEGTTRAPAERAPPQQSPGRISRSSEGYLYKTVSPPSEEGDSSLDLVLHESEIGTYFDKPTPNWQSDFFRKCAELVELRFSKPIRTTCVKPFYGNFSSCWRDCNEALRLETSSLPAHREFQATISDCENCQEVFSPAETAILIRNFFQIAKAYSLRHPYLLACLQTGLETRKEVYDFNKFRTAHQLVEKLCLDLPEKSSLGCIVQLRSILTPQVLPYTGLEAENVVAELFARFGPDWNTISRLTGFNQFTLKTMVAIVHNVDLGVVSPQVWFEIHQKVLYVGEFGVSTDITKCRNFEGGLERKRLRLPAFNTLYSPLRP</sequence>
<evidence type="ECO:0000256" key="1">
    <source>
        <dbReference type="SAM" id="MobiDB-lite"/>
    </source>
</evidence>
<dbReference type="AlphaFoldDB" id="A0AAJ7PAJ0"/>
<feature type="compositionally biased region" description="Basic and acidic residues" evidence="1">
    <location>
        <begin position="16"/>
        <end position="41"/>
    </location>
</feature>
<protein>
    <submittedName>
        <fullName evidence="3">Uncharacterized protein LOC100903053</fullName>
    </submittedName>
</protein>
<feature type="region of interest" description="Disordered" evidence="1">
    <location>
        <begin position="1"/>
        <end position="123"/>
    </location>
</feature>
<feature type="compositionally biased region" description="Polar residues" evidence="1">
    <location>
        <begin position="1"/>
        <end position="14"/>
    </location>
</feature>
<feature type="compositionally biased region" description="Basic and acidic residues" evidence="1">
    <location>
        <begin position="66"/>
        <end position="80"/>
    </location>
</feature>
<evidence type="ECO:0000313" key="3">
    <source>
        <dbReference type="RefSeq" id="XP_018496655.1"/>
    </source>
</evidence>
<accession>A0AAJ7PAJ0</accession>
<keyword evidence="2" id="KW-1185">Reference proteome</keyword>
<dbReference type="KEGG" id="goe:100903053"/>